<keyword evidence="2" id="KW-0106">Calcium</keyword>
<name>A0A368KGL8_9GAMM</name>
<evidence type="ECO:0000259" key="4">
    <source>
        <dbReference type="Pfam" id="PF05567"/>
    </source>
</evidence>
<evidence type="ECO:0000256" key="2">
    <source>
        <dbReference type="ARBA" id="ARBA00022837"/>
    </source>
</evidence>
<dbReference type="EMBL" id="QFWQ01000003">
    <property type="protein sequence ID" value="RCS30997.1"/>
    <property type="molecule type" value="Genomic_DNA"/>
</dbReference>
<protein>
    <submittedName>
        <fullName evidence="5">Pilus assembly protein PilY</fullName>
    </submittedName>
</protein>
<dbReference type="PROSITE" id="PS51257">
    <property type="entry name" value="PROKAR_LIPOPROTEIN"/>
    <property type="match status" value="1"/>
</dbReference>
<feature type="domain" description="PilY1 beta-propeller" evidence="4">
    <location>
        <begin position="718"/>
        <end position="1077"/>
    </location>
</feature>
<dbReference type="Pfam" id="PF05567">
    <property type="entry name" value="T4P_PilY1"/>
    <property type="match status" value="1"/>
</dbReference>
<gene>
    <name evidence="5" type="ORF">DEO45_04415</name>
</gene>
<feature type="region of interest" description="Disordered" evidence="3">
    <location>
        <begin position="1090"/>
        <end position="1118"/>
    </location>
</feature>
<evidence type="ECO:0000256" key="3">
    <source>
        <dbReference type="SAM" id="MobiDB-lite"/>
    </source>
</evidence>
<keyword evidence="6" id="KW-1185">Reference proteome</keyword>
<keyword evidence="1" id="KW-0479">Metal-binding</keyword>
<dbReference type="Gene3D" id="2.40.128.630">
    <property type="match status" value="1"/>
</dbReference>
<dbReference type="Proteomes" id="UP000252387">
    <property type="component" value="Unassembled WGS sequence"/>
</dbReference>
<dbReference type="InterPro" id="IPR008707">
    <property type="entry name" value="B-propeller_PilY1"/>
</dbReference>
<evidence type="ECO:0000313" key="5">
    <source>
        <dbReference type="EMBL" id="RCS30997.1"/>
    </source>
</evidence>
<dbReference type="RefSeq" id="WP_114341074.1">
    <property type="nucleotide sequence ID" value="NZ_QFWQ01000003.1"/>
</dbReference>
<dbReference type="GO" id="GO:0046872">
    <property type="term" value="F:metal ion binding"/>
    <property type="evidence" value="ECO:0007669"/>
    <property type="project" value="UniProtKB-KW"/>
</dbReference>
<organism evidence="5 6">
    <name type="scientific">Rhodanobacter denitrificans</name>
    <dbReference type="NCBI Taxonomy" id="666685"/>
    <lineage>
        <taxon>Bacteria</taxon>
        <taxon>Pseudomonadati</taxon>
        <taxon>Pseudomonadota</taxon>
        <taxon>Gammaproteobacteria</taxon>
        <taxon>Lysobacterales</taxon>
        <taxon>Rhodanobacteraceae</taxon>
        <taxon>Rhodanobacter</taxon>
    </lineage>
</organism>
<dbReference type="AlphaFoldDB" id="A0A368KGL8"/>
<comment type="caution">
    <text evidence="5">The sequence shown here is derived from an EMBL/GenBank/DDBJ whole genome shotgun (WGS) entry which is preliminary data.</text>
</comment>
<dbReference type="OrthoDB" id="7156875at2"/>
<sequence length="1264" mass="130856">MNLISRLRRKPGRALGRVLSAGLFVWMLGVACSPALATVPVDQTPLIIQKSLPPNITLMLDDSGSMAWNFMPDWSYLKNNTNNAAVINSSNNGVYYNPAVTYVPPPKANGTSSYPAASGLTSAWVNGFSGTLTPVDLTHYDGRYEYYDCGGVCSGSAIKFSASNTVATPTSVTYQNVTQNQCDYYYYNQAGATGESFTPSSKYSTTGTCAIAYNQSTTYNYFQYATGPAAGPYTVSYVAASDCGGKSGCVLASDTSGVAAPAGVAAGQNIANWFAYYHTRILMAKSGLMSSFVGIDPGFRVGFGSIDGGGSGNSNYQNLPASRYSYSDAYNGGTNYIAQVTPFGDGSTTGDQKNALWNWVSAAKASGGTPLRQALDAVGRYYQSSQPWQVMSSDPVPAGTTTELACRQSYTILTTDGFWNDSFTGPGNADGSNGATVTGANGQKYTYAAAAPYSDSYSNTLADVAMKYWETDLRTGTPNEVPTSSEDPAFWQHMTTFTLGLGFTPSGISPSGTTIPQIFNWANGGSAISSFSWPQPASNSLNNIADLAHAAVNGHGGFYSATSPEAFASGMKDALKRAAERVGTGASLAANSTQLKTGTMAYQANYYTAKWKGDLKALAVNPNTGAIAATPGWTAAGSLPAAASRNIWTYNPAAGGKTAAYVAFQDSSASTPPALSAAQLSALGTTAAAQANMVNYLRGDATLEQKNGGSFRNRDTPLGDIVDSQPVYVGAPDPNLFANETFTGSSTYLSYASGTTDNQGNFTPSVAASRAGLIYVAANDGMLHGFDATTGAEKFAYIPAAVLTTGSAGGLAGLNQLSSPDYGTTTSAPHQYFNDGELTVADVYMGSAWKSVLVGTSGRGLAKAVYAFDITDPTAIKFLWERSAGDGNSDGNSKYIGQMSGKPVIAQTADGVWSVLLGNGYNSAAGVPALLQFNLATGALSVHTTTDTTTDNGLAAPGVWMGLANNGVSTAAYAGDLRGNVWSFTLNTGSSTSTSTPGSTGSLLFVARDGSNNLQPITGGVLVGKDPANGNTWVFFGTGLYLSTLDLTNTATQSWYGLIVQTTNATNSPAIASSMTRAANLAQRSIVAETAGNPGATPPVSPARAVTPTPTSSDMTGMSGWYMDLLSPTGTGGANVAQGERMVTSNQFQGNLLLGTTRIPQASDVCNPSGGGWIMAINPFTGTNPSGNFFDLNGDGLVNASDTVTVNGKSYAAAGIGFNSLPNNPIFVGGSMLVSFDNGSNSSITTAGSTGMMQRVSWRELVNP</sequence>
<evidence type="ECO:0000313" key="6">
    <source>
        <dbReference type="Proteomes" id="UP000252387"/>
    </source>
</evidence>
<evidence type="ECO:0000256" key="1">
    <source>
        <dbReference type="ARBA" id="ARBA00022723"/>
    </source>
</evidence>
<accession>A0A368KGL8</accession>
<proteinExistence type="predicted"/>
<reference evidence="5 6" key="1">
    <citation type="submission" date="2018-05" db="EMBL/GenBank/DDBJ databases">
        <title>Draft genome sequence of Rhodanobacter denitrificans Yn1 isolated from gold copper mine.</title>
        <authorList>
            <person name="Yang N."/>
            <person name="Mazhar H.S."/>
            <person name="Rensing C."/>
        </authorList>
    </citation>
    <scope>NUCLEOTIDE SEQUENCE [LARGE SCALE GENOMIC DNA]</scope>
    <source>
        <strain evidence="5 6">Yn1</strain>
    </source>
</reference>